<gene>
    <name evidence="2" type="ORF">FEM48_Zijuj01G0280800</name>
</gene>
<accession>A0A978W5D4</accession>
<feature type="region of interest" description="Disordered" evidence="1">
    <location>
        <begin position="63"/>
        <end position="82"/>
    </location>
</feature>
<reference evidence="2" key="1">
    <citation type="journal article" date="2021" name="Front. Plant Sci.">
        <title>Chromosome-Scale Genome Assembly for Chinese Sour Jujube and Insights Into Its Genome Evolution and Domestication Signature.</title>
        <authorList>
            <person name="Shen L.-Y."/>
            <person name="Luo H."/>
            <person name="Wang X.-L."/>
            <person name="Wang X.-M."/>
            <person name="Qiu X.-J."/>
            <person name="Liu H."/>
            <person name="Zhou S.-S."/>
            <person name="Jia K.-H."/>
            <person name="Nie S."/>
            <person name="Bao Y.-T."/>
            <person name="Zhang R.-G."/>
            <person name="Yun Q.-Z."/>
            <person name="Chai Y.-H."/>
            <person name="Lu J.-Y."/>
            <person name="Li Y."/>
            <person name="Zhao S.-W."/>
            <person name="Mao J.-F."/>
            <person name="Jia S.-G."/>
            <person name="Mao Y.-M."/>
        </authorList>
    </citation>
    <scope>NUCLEOTIDE SEQUENCE</scope>
    <source>
        <strain evidence="2">AT0</strain>
        <tissue evidence="2">Leaf</tissue>
    </source>
</reference>
<evidence type="ECO:0000313" key="3">
    <source>
        <dbReference type="Proteomes" id="UP000813462"/>
    </source>
</evidence>
<sequence length="82" mass="8666">MQNGIPLASISSKCSILTRLLSFMLLDLLMAKIVVIKGVKSWCSGLKAAAINVHLSHSALPFPLPPSSSSPRSSHVRSPPSS</sequence>
<name>A0A978W5D4_ZIZJJ</name>
<dbReference type="AlphaFoldDB" id="A0A978W5D4"/>
<proteinExistence type="predicted"/>
<protein>
    <submittedName>
        <fullName evidence="2">Uncharacterized protein</fullName>
    </submittedName>
</protein>
<organism evidence="2 3">
    <name type="scientific">Ziziphus jujuba var. spinosa</name>
    <dbReference type="NCBI Taxonomy" id="714518"/>
    <lineage>
        <taxon>Eukaryota</taxon>
        <taxon>Viridiplantae</taxon>
        <taxon>Streptophyta</taxon>
        <taxon>Embryophyta</taxon>
        <taxon>Tracheophyta</taxon>
        <taxon>Spermatophyta</taxon>
        <taxon>Magnoliopsida</taxon>
        <taxon>eudicotyledons</taxon>
        <taxon>Gunneridae</taxon>
        <taxon>Pentapetalae</taxon>
        <taxon>rosids</taxon>
        <taxon>fabids</taxon>
        <taxon>Rosales</taxon>
        <taxon>Rhamnaceae</taxon>
        <taxon>Paliureae</taxon>
        <taxon>Ziziphus</taxon>
    </lineage>
</organism>
<dbReference type="EMBL" id="JAEACU010000001">
    <property type="protein sequence ID" value="KAH7547168.1"/>
    <property type="molecule type" value="Genomic_DNA"/>
</dbReference>
<comment type="caution">
    <text evidence="2">The sequence shown here is derived from an EMBL/GenBank/DDBJ whole genome shotgun (WGS) entry which is preliminary data.</text>
</comment>
<dbReference type="Proteomes" id="UP000813462">
    <property type="component" value="Unassembled WGS sequence"/>
</dbReference>
<feature type="compositionally biased region" description="Low complexity" evidence="1">
    <location>
        <begin position="69"/>
        <end position="82"/>
    </location>
</feature>
<evidence type="ECO:0000256" key="1">
    <source>
        <dbReference type="SAM" id="MobiDB-lite"/>
    </source>
</evidence>
<evidence type="ECO:0000313" key="2">
    <source>
        <dbReference type="EMBL" id="KAH7547168.1"/>
    </source>
</evidence>